<feature type="region of interest" description="Disordered" evidence="2">
    <location>
        <begin position="39"/>
        <end position="73"/>
    </location>
</feature>
<evidence type="ECO:0000313" key="5">
    <source>
        <dbReference type="Proteomes" id="UP000183760"/>
    </source>
</evidence>
<dbReference type="OrthoDB" id="5379980at2"/>
<gene>
    <name evidence="3" type="ORF">MFU01_74370</name>
    <name evidence="4" type="ORF">SAMN05443572_10384</name>
</gene>
<evidence type="ECO:0000313" key="6">
    <source>
        <dbReference type="Proteomes" id="UP000321514"/>
    </source>
</evidence>
<dbReference type="Proteomes" id="UP000321514">
    <property type="component" value="Unassembled WGS sequence"/>
</dbReference>
<dbReference type="PANTHER" id="PTHR44366">
    <property type="entry name" value="UDP-N-ACETYLGLUCOSAMINE--PEPTIDE N-ACETYLGLUCOSAMINYLTRANSFERASE 110 KDA SUBUNIT"/>
    <property type="match status" value="1"/>
</dbReference>
<dbReference type="SMART" id="SM00028">
    <property type="entry name" value="TPR"/>
    <property type="match status" value="7"/>
</dbReference>
<dbReference type="Proteomes" id="UP000183760">
    <property type="component" value="Unassembled WGS sequence"/>
</dbReference>
<organism evidence="3 6">
    <name type="scientific">Myxococcus fulvus</name>
    <dbReference type="NCBI Taxonomy" id="33"/>
    <lineage>
        <taxon>Bacteria</taxon>
        <taxon>Pseudomonadati</taxon>
        <taxon>Myxococcota</taxon>
        <taxon>Myxococcia</taxon>
        <taxon>Myxococcales</taxon>
        <taxon>Cystobacterineae</taxon>
        <taxon>Myxococcaceae</taxon>
        <taxon>Myxococcus</taxon>
    </lineage>
</organism>
<dbReference type="Pfam" id="PF13432">
    <property type="entry name" value="TPR_16"/>
    <property type="match status" value="2"/>
</dbReference>
<evidence type="ECO:0000313" key="4">
    <source>
        <dbReference type="EMBL" id="SET75623.1"/>
    </source>
</evidence>
<feature type="compositionally biased region" description="Polar residues" evidence="2">
    <location>
        <begin position="39"/>
        <end position="48"/>
    </location>
</feature>
<dbReference type="PROSITE" id="PS51257">
    <property type="entry name" value="PROKAR_LIPOPROTEIN"/>
    <property type="match status" value="1"/>
</dbReference>
<feature type="compositionally biased region" description="Low complexity" evidence="2">
    <location>
        <begin position="50"/>
        <end position="73"/>
    </location>
</feature>
<feature type="repeat" description="TPR" evidence="1">
    <location>
        <begin position="109"/>
        <end position="142"/>
    </location>
</feature>
<feature type="compositionally biased region" description="Low complexity" evidence="2">
    <location>
        <begin position="440"/>
        <end position="457"/>
    </location>
</feature>
<feature type="compositionally biased region" description="Low complexity" evidence="2">
    <location>
        <begin position="473"/>
        <end position="493"/>
    </location>
</feature>
<reference evidence="3 6" key="2">
    <citation type="submission" date="2019-07" db="EMBL/GenBank/DDBJ databases">
        <title>Whole genome shotgun sequence of Myxococcus fulvus NBRC 100333.</title>
        <authorList>
            <person name="Hosoyama A."/>
            <person name="Uohara A."/>
            <person name="Ohji S."/>
            <person name="Ichikawa N."/>
        </authorList>
    </citation>
    <scope>NUCLEOTIDE SEQUENCE [LARGE SCALE GENOMIC DNA]</scope>
    <source>
        <strain evidence="3 6">NBRC 100333</strain>
    </source>
</reference>
<dbReference type="Gene3D" id="1.25.40.10">
    <property type="entry name" value="Tetratricopeptide repeat domain"/>
    <property type="match status" value="3"/>
</dbReference>
<protein>
    <submittedName>
        <fullName evidence="4">Tfp pilus assembly protein PilF</fullName>
    </submittedName>
</protein>
<feature type="repeat" description="TPR" evidence="1">
    <location>
        <begin position="247"/>
        <end position="280"/>
    </location>
</feature>
<accession>A0A511TE09</accession>
<dbReference type="Pfam" id="PF13181">
    <property type="entry name" value="TPR_8"/>
    <property type="match status" value="1"/>
</dbReference>
<dbReference type="STRING" id="1334629.MFUL124B02_24765"/>
<dbReference type="EMBL" id="FOIB01000003">
    <property type="protein sequence ID" value="SET75623.1"/>
    <property type="molecule type" value="Genomic_DNA"/>
</dbReference>
<reference evidence="4 5" key="1">
    <citation type="submission" date="2016-10" db="EMBL/GenBank/DDBJ databases">
        <authorList>
            <person name="Varghese N."/>
            <person name="Submissions S."/>
        </authorList>
    </citation>
    <scope>NUCLEOTIDE SEQUENCE [LARGE SCALE GENOMIC DNA]</scope>
    <source>
        <strain evidence="4 5">DSM 16525</strain>
    </source>
</reference>
<keyword evidence="5" id="KW-1185">Reference proteome</keyword>
<dbReference type="InterPro" id="IPR011990">
    <property type="entry name" value="TPR-like_helical_dom_sf"/>
</dbReference>
<dbReference type="PROSITE" id="PS50005">
    <property type="entry name" value="TPR"/>
    <property type="match status" value="3"/>
</dbReference>
<sequence>MTRDAKNAFTPYTGMMPMKWFRSLVVGSLAFTAACATGPQTKPTTTSALPEKPTAAAPSATPEAAPAAPKETSTMAEQFAAAIKSYEAGDLDAARQGFEKVLVMSPQTLNAQFNLGVIAERQGRVDDARTAYEKVLLLDPAHTPSVVNLAGVYRAQDRGDDALALFEKALKTPGRAYDASLLNGLSATYRHLGKLDESEATARRVLERNKDHPGAYKNLAYVAYAREKYRQAELLVGTARKHAEKDPSLYNLLGMVYLKLDERSRALSQFQKAVSLDDRYAPAYVNLGALALSYRDYAGAEKAFTRATELEPDSAEARLSLAWALDGQKGKDPKKGIAAGETFEKVLANRADLPEAVCGAGWAYAADRTGWERAIGFLDRCKTLESTSEQDRQMITAKVTGLTNMLKAPPPEAATAGAEGDKKDEATGGGGNMLNTLPQDANAPDAPAEGAPADGAPVEGTDSVDATPPPADTTGSGAQAPASATGAQAPTGAEAQVPAGATPGADAVQQGTDAQAPAPVPAAPTQQDAQPAPAP</sequence>
<dbReference type="GO" id="GO:0097363">
    <property type="term" value="F:protein O-acetylglucosaminyltransferase activity"/>
    <property type="evidence" value="ECO:0007669"/>
    <property type="project" value="TreeGrafter"/>
</dbReference>
<feature type="compositionally biased region" description="Low complexity" evidence="2">
    <location>
        <begin position="523"/>
        <end position="535"/>
    </location>
</feature>
<dbReference type="Pfam" id="PF13374">
    <property type="entry name" value="TPR_10"/>
    <property type="match status" value="2"/>
</dbReference>
<dbReference type="EMBL" id="BJXR01000061">
    <property type="protein sequence ID" value="GEN12400.1"/>
    <property type="molecule type" value="Genomic_DNA"/>
</dbReference>
<proteinExistence type="predicted"/>
<evidence type="ECO:0000313" key="3">
    <source>
        <dbReference type="EMBL" id="GEN12400.1"/>
    </source>
</evidence>
<dbReference type="GO" id="GO:0006493">
    <property type="term" value="P:protein O-linked glycosylation"/>
    <property type="evidence" value="ECO:0007669"/>
    <property type="project" value="InterPro"/>
</dbReference>
<dbReference type="InterPro" id="IPR037919">
    <property type="entry name" value="OGT"/>
</dbReference>
<keyword evidence="1" id="KW-0802">TPR repeat</keyword>
<dbReference type="InterPro" id="IPR019734">
    <property type="entry name" value="TPR_rpt"/>
</dbReference>
<evidence type="ECO:0000256" key="1">
    <source>
        <dbReference type="PROSITE-ProRule" id="PRU00339"/>
    </source>
</evidence>
<dbReference type="RefSeq" id="WP_083559845.1">
    <property type="nucleotide sequence ID" value="NZ_BJXR01000061.1"/>
</dbReference>
<dbReference type="SUPFAM" id="SSF48452">
    <property type="entry name" value="TPR-like"/>
    <property type="match status" value="1"/>
</dbReference>
<comment type="caution">
    <text evidence="3">The sequence shown here is derived from an EMBL/GenBank/DDBJ whole genome shotgun (WGS) entry which is preliminary data.</text>
</comment>
<name>A0A511TE09_MYXFU</name>
<dbReference type="PANTHER" id="PTHR44366:SF1">
    <property type="entry name" value="UDP-N-ACETYLGLUCOSAMINE--PEPTIDE N-ACETYLGLUCOSAMINYLTRANSFERASE 110 KDA SUBUNIT"/>
    <property type="match status" value="1"/>
</dbReference>
<evidence type="ECO:0000256" key="2">
    <source>
        <dbReference type="SAM" id="MobiDB-lite"/>
    </source>
</evidence>
<feature type="region of interest" description="Disordered" evidence="2">
    <location>
        <begin position="401"/>
        <end position="535"/>
    </location>
</feature>
<dbReference type="AlphaFoldDB" id="A0A511TE09"/>
<feature type="repeat" description="TPR" evidence="1">
    <location>
        <begin position="281"/>
        <end position="314"/>
    </location>
</feature>